<keyword evidence="6" id="KW-0256">Endoplasmic reticulum</keyword>
<feature type="domain" description="CAAX prenyl protease 2/Lysostaphin resistance protein A-like" evidence="12">
    <location>
        <begin position="134"/>
        <end position="244"/>
    </location>
</feature>
<dbReference type="OrthoDB" id="271604at2759"/>
<keyword evidence="8 11" id="KW-0472">Membrane</keyword>
<keyword evidence="7 11" id="KW-1133">Transmembrane helix</keyword>
<evidence type="ECO:0000256" key="8">
    <source>
        <dbReference type="ARBA" id="ARBA00023136"/>
    </source>
</evidence>
<evidence type="ECO:0000256" key="2">
    <source>
        <dbReference type="ARBA" id="ARBA00006897"/>
    </source>
</evidence>
<dbReference type="EMBL" id="JAADYS010000727">
    <property type="protein sequence ID" value="KAF4467567.1"/>
    <property type="molecule type" value="Genomic_DNA"/>
</dbReference>
<dbReference type="PANTHER" id="PTHR13046:SF0">
    <property type="entry name" value="CAAX PRENYL PROTEASE 2"/>
    <property type="match status" value="1"/>
</dbReference>
<protein>
    <recommendedName>
        <fullName evidence="10">intramembrane prenyl-peptidase Rce1</fullName>
        <ecNumber evidence="10">3.4.26.1</ecNumber>
    </recommendedName>
</protein>
<evidence type="ECO:0000256" key="6">
    <source>
        <dbReference type="ARBA" id="ARBA00022824"/>
    </source>
</evidence>
<feature type="transmembrane region" description="Helical" evidence="11">
    <location>
        <begin position="271"/>
        <end position="288"/>
    </location>
</feature>
<comment type="similarity">
    <text evidence="2">Belongs to the peptidase U48 family.</text>
</comment>
<reference evidence="13 14" key="1">
    <citation type="submission" date="2020-01" db="EMBL/GenBank/DDBJ databases">
        <title>Identification and distribution of gene clusters putatively required for synthesis of sphingolipid metabolism inhibitors in phylogenetically diverse species of the filamentous fungus Fusarium.</title>
        <authorList>
            <person name="Kim H.-S."/>
            <person name="Busman M."/>
            <person name="Brown D.W."/>
            <person name="Divon H."/>
            <person name="Uhlig S."/>
            <person name="Proctor R.H."/>
        </authorList>
    </citation>
    <scope>NUCLEOTIDE SEQUENCE [LARGE SCALE GENOMIC DNA]</scope>
    <source>
        <strain evidence="13 14">NRRL 20459</strain>
    </source>
</reference>
<evidence type="ECO:0000256" key="5">
    <source>
        <dbReference type="ARBA" id="ARBA00022801"/>
    </source>
</evidence>
<evidence type="ECO:0000256" key="1">
    <source>
        <dbReference type="ARBA" id="ARBA00004477"/>
    </source>
</evidence>
<sequence length="304" mass="33633">MSTSSLAGFAPPQAMALLVVYCLVYVIPLYFSAATRPSPTRSRDAPEAIRARIFVVSLSTALCSLVTLYLLSSHPAIAIPEPLHFMGYWPPGLVDSARALWLTALLFAGPLYESLVVDGAAQQWLRLEPLRDLWSSWPTWRNMVAGPITEECLFRSAGVPLLLRSGTSLTGTIFLSPLIFGLAHLHHFYEFRITHPQTPLPVAIARSLLQLSYTSLFGAYATFLFLRTGSLLAVVLVHAFCNCMGLPRLWGQVDPYWLPEGDPSAASSRKIWTAIYYVLLVGGLVAWWQNLYSLTETPMALAEF</sequence>
<feature type="transmembrane region" description="Helical" evidence="11">
    <location>
        <begin position="161"/>
        <end position="183"/>
    </location>
</feature>
<name>A0A8H4PKD4_9HYPO</name>
<organism evidence="13 14">
    <name type="scientific">Fusarium albosuccineum</name>
    <dbReference type="NCBI Taxonomy" id="1237068"/>
    <lineage>
        <taxon>Eukaryota</taxon>
        <taxon>Fungi</taxon>
        <taxon>Dikarya</taxon>
        <taxon>Ascomycota</taxon>
        <taxon>Pezizomycotina</taxon>
        <taxon>Sordariomycetes</taxon>
        <taxon>Hypocreomycetidae</taxon>
        <taxon>Hypocreales</taxon>
        <taxon>Nectriaceae</taxon>
        <taxon>Fusarium</taxon>
        <taxon>Fusarium decemcellulare species complex</taxon>
    </lineage>
</organism>
<dbReference type="Pfam" id="PF02517">
    <property type="entry name" value="Rce1-like"/>
    <property type="match status" value="1"/>
</dbReference>
<dbReference type="GO" id="GO:0004222">
    <property type="term" value="F:metalloendopeptidase activity"/>
    <property type="evidence" value="ECO:0007669"/>
    <property type="project" value="InterPro"/>
</dbReference>
<feature type="transmembrane region" description="Helical" evidence="11">
    <location>
        <begin position="231"/>
        <end position="251"/>
    </location>
</feature>
<keyword evidence="14" id="KW-1185">Reference proteome</keyword>
<dbReference type="InterPro" id="IPR003675">
    <property type="entry name" value="Rce1/LyrA-like_dom"/>
</dbReference>
<comment type="catalytic activity">
    <reaction evidence="9">
        <text>Hydrolyzes the peptide bond -P2-(S-farnesyl or geranylgeranyl)C-P1'-P2'-P3'-COOH where P1' and P2' are amino acids with aliphatic sidechains and P3' is any C-terminal residue.</text>
        <dbReference type="EC" id="3.4.26.1"/>
    </reaction>
</comment>
<accession>A0A8H4PKD4</accession>
<evidence type="ECO:0000259" key="12">
    <source>
        <dbReference type="Pfam" id="PF02517"/>
    </source>
</evidence>
<evidence type="ECO:0000313" key="14">
    <source>
        <dbReference type="Proteomes" id="UP000554235"/>
    </source>
</evidence>
<comment type="caution">
    <text evidence="13">The sequence shown here is derived from an EMBL/GenBank/DDBJ whole genome shotgun (WGS) entry which is preliminary data.</text>
</comment>
<evidence type="ECO:0000256" key="4">
    <source>
        <dbReference type="ARBA" id="ARBA00022692"/>
    </source>
</evidence>
<evidence type="ECO:0000313" key="13">
    <source>
        <dbReference type="EMBL" id="KAF4467567.1"/>
    </source>
</evidence>
<feature type="transmembrane region" description="Helical" evidence="11">
    <location>
        <begin position="12"/>
        <end position="32"/>
    </location>
</feature>
<feature type="transmembrane region" description="Helical" evidence="11">
    <location>
        <begin position="203"/>
        <end position="226"/>
    </location>
</feature>
<comment type="subcellular location">
    <subcellularLocation>
        <location evidence="1">Endoplasmic reticulum membrane</location>
        <topology evidence="1">Multi-pass membrane protein</topology>
    </subcellularLocation>
</comment>
<dbReference type="AlphaFoldDB" id="A0A8H4PKD4"/>
<dbReference type="GO" id="GO:0071586">
    <property type="term" value="P:CAAX-box protein processing"/>
    <property type="evidence" value="ECO:0007669"/>
    <property type="project" value="InterPro"/>
</dbReference>
<evidence type="ECO:0000256" key="10">
    <source>
        <dbReference type="ARBA" id="ARBA00049729"/>
    </source>
</evidence>
<evidence type="ECO:0000256" key="11">
    <source>
        <dbReference type="SAM" id="Phobius"/>
    </source>
</evidence>
<evidence type="ECO:0000256" key="7">
    <source>
        <dbReference type="ARBA" id="ARBA00022989"/>
    </source>
</evidence>
<keyword evidence="3 13" id="KW-0645">Protease</keyword>
<keyword evidence="5" id="KW-0378">Hydrolase</keyword>
<dbReference type="InterPro" id="IPR039731">
    <property type="entry name" value="Rce1"/>
</dbReference>
<keyword evidence="4 11" id="KW-0812">Transmembrane</keyword>
<dbReference type="EC" id="3.4.26.1" evidence="10"/>
<evidence type="ECO:0000256" key="3">
    <source>
        <dbReference type="ARBA" id="ARBA00022670"/>
    </source>
</evidence>
<feature type="transmembrane region" description="Helical" evidence="11">
    <location>
        <begin position="53"/>
        <end position="79"/>
    </location>
</feature>
<gene>
    <name evidence="13" type="ORF">FALBO_5546</name>
</gene>
<dbReference type="GO" id="GO:0005789">
    <property type="term" value="C:endoplasmic reticulum membrane"/>
    <property type="evidence" value="ECO:0007669"/>
    <property type="project" value="UniProtKB-SubCell"/>
</dbReference>
<evidence type="ECO:0000256" key="9">
    <source>
        <dbReference type="ARBA" id="ARBA00047280"/>
    </source>
</evidence>
<dbReference type="Proteomes" id="UP000554235">
    <property type="component" value="Unassembled WGS sequence"/>
</dbReference>
<dbReference type="PANTHER" id="PTHR13046">
    <property type="entry name" value="PROTEASE U48 CAAX PRENYL PROTEASE RCE1"/>
    <property type="match status" value="1"/>
</dbReference>
<feature type="transmembrane region" description="Helical" evidence="11">
    <location>
        <begin position="99"/>
        <end position="121"/>
    </location>
</feature>
<proteinExistence type="inferred from homology"/>